<dbReference type="GO" id="GO:0007264">
    <property type="term" value="P:small GTPase-mediated signal transduction"/>
    <property type="evidence" value="ECO:0007669"/>
    <property type="project" value="InterPro"/>
</dbReference>
<name>A0A8K0K7F6_LADFU</name>
<dbReference type="Pfam" id="PF00996">
    <property type="entry name" value="GDI"/>
    <property type="match status" value="1"/>
</dbReference>
<comment type="similarity">
    <text evidence="1">Belongs to the Rab GDI family.</text>
</comment>
<dbReference type="PRINTS" id="PR00891">
    <property type="entry name" value="RABGDIREP"/>
</dbReference>
<accession>A0A8K0K7F6</accession>
<protein>
    <submittedName>
        <fullName evidence="2">Uncharacterized protein</fullName>
    </submittedName>
</protein>
<organism evidence="2 3">
    <name type="scientific">Ladona fulva</name>
    <name type="common">Scarce chaser dragonfly</name>
    <name type="synonym">Libellula fulva</name>
    <dbReference type="NCBI Taxonomy" id="123851"/>
    <lineage>
        <taxon>Eukaryota</taxon>
        <taxon>Metazoa</taxon>
        <taxon>Ecdysozoa</taxon>
        <taxon>Arthropoda</taxon>
        <taxon>Hexapoda</taxon>
        <taxon>Insecta</taxon>
        <taxon>Pterygota</taxon>
        <taxon>Palaeoptera</taxon>
        <taxon>Odonata</taxon>
        <taxon>Epiprocta</taxon>
        <taxon>Anisoptera</taxon>
        <taxon>Libelluloidea</taxon>
        <taxon>Libellulidae</taxon>
        <taxon>Ladona</taxon>
    </lineage>
</organism>
<reference evidence="2" key="1">
    <citation type="submission" date="2013-04" db="EMBL/GenBank/DDBJ databases">
        <authorList>
            <person name="Qu J."/>
            <person name="Murali S.C."/>
            <person name="Bandaranaike D."/>
            <person name="Bellair M."/>
            <person name="Blankenburg K."/>
            <person name="Chao H."/>
            <person name="Dinh H."/>
            <person name="Doddapaneni H."/>
            <person name="Downs B."/>
            <person name="Dugan-Rocha S."/>
            <person name="Elkadiri S."/>
            <person name="Gnanaolivu R.D."/>
            <person name="Hernandez B."/>
            <person name="Javaid M."/>
            <person name="Jayaseelan J.C."/>
            <person name="Lee S."/>
            <person name="Li M."/>
            <person name="Ming W."/>
            <person name="Munidasa M."/>
            <person name="Muniz J."/>
            <person name="Nguyen L."/>
            <person name="Ongeri F."/>
            <person name="Osuji N."/>
            <person name="Pu L.-L."/>
            <person name="Puazo M."/>
            <person name="Qu C."/>
            <person name="Quiroz J."/>
            <person name="Raj R."/>
            <person name="Weissenberger G."/>
            <person name="Xin Y."/>
            <person name="Zou X."/>
            <person name="Han Y."/>
            <person name="Richards S."/>
            <person name="Worley K."/>
            <person name="Muzny D."/>
            <person name="Gibbs R."/>
        </authorList>
    </citation>
    <scope>NUCLEOTIDE SEQUENCE</scope>
    <source>
        <strain evidence="2">Sampled in the wild</strain>
    </source>
</reference>
<keyword evidence="3" id="KW-1185">Reference proteome</keyword>
<dbReference type="GO" id="GO:0005634">
    <property type="term" value="C:nucleus"/>
    <property type="evidence" value="ECO:0007669"/>
    <property type="project" value="TreeGrafter"/>
</dbReference>
<comment type="caution">
    <text evidence="2">The sequence shown here is derived from an EMBL/GenBank/DDBJ whole genome shotgun (WGS) entry which is preliminary data.</text>
</comment>
<evidence type="ECO:0000313" key="3">
    <source>
        <dbReference type="Proteomes" id="UP000792457"/>
    </source>
</evidence>
<proteinExistence type="inferred from homology"/>
<dbReference type="GO" id="GO:0016192">
    <property type="term" value="P:vesicle-mediated transport"/>
    <property type="evidence" value="ECO:0007669"/>
    <property type="project" value="TreeGrafter"/>
</dbReference>
<reference evidence="2" key="2">
    <citation type="submission" date="2017-10" db="EMBL/GenBank/DDBJ databases">
        <title>Ladona fulva Genome sequencing and assembly.</title>
        <authorList>
            <person name="Murali S."/>
            <person name="Richards S."/>
            <person name="Bandaranaike D."/>
            <person name="Bellair M."/>
            <person name="Blankenburg K."/>
            <person name="Chao H."/>
            <person name="Dinh H."/>
            <person name="Doddapaneni H."/>
            <person name="Dugan-Rocha S."/>
            <person name="Elkadiri S."/>
            <person name="Gnanaolivu R."/>
            <person name="Hernandez B."/>
            <person name="Skinner E."/>
            <person name="Javaid M."/>
            <person name="Lee S."/>
            <person name="Li M."/>
            <person name="Ming W."/>
            <person name="Munidasa M."/>
            <person name="Muniz J."/>
            <person name="Nguyen L."/>
            <person name="Hughes D."/>
            <person name="Osuji N."/>
            <person name="Pu L.-L."/>
            <person name="Puazo M."/>
            <person name="Qu C."/>
            <person name="Quiroz J."/>
            <person name="Raj R."/>
            <person name="Weissenberger G."/>
            <person name="Xin Y."/>
            <person name="Zou X."/>
            <person name="Han Y."/>
            <person name="Worley K."/>
            <person name="Muzny D."/>
            <person name="Gibbs R."/>
        </authorList>
    </citation>
    <scope>NUCLEOTIDE SEQUENCE</scope>
    <source>
        <strain evidence="2">Sampled in the wild</strain>
    </source>
</reference>
<dbReference type="Gene3D" id="3.50.50.60">
    <property type="entry name" value="FAD/NAD(P)-binding domain"/>
    <property type="match status" value="1"/>
</dbReference>
<dbReference type="Gene3D" id="3.30.519.10">
    <property type="entry name" value="Guanine Nucleotide Dissociation Inhibitor, domain 2"/>
    <property type="match status" value="1"/>
</dbReference>
<dbReference type="Proteomes" id="UP000792457">
    <property type="component" value="Unassembled WGS sequence"/>
</dbReference>
<dbReference type="GO" id="GO:0005092">
    <property type="term" value="F:GDP-dissociation inhibitor activity"/>
    <property type="evidence" value="ECO:0007669"/>
    <property type="project" value="InterPro"/>
</dbReference>
<dbReference type="GO" id="GO:0005968">
    <property type="term" value="C:Rab-protein geranylgeranyltransferase complex"/>
    <property type="evidence" value="ECO:0007669"/>
    <property type="project" value="TreeGrafter"/>
</dbReference>
<evidence type="ECO:0000256" key="1">
    <source>
        <dbReference type="ARBA" id="ARBA00005593"/>
    </source>
</evidence>
<dbReference type="EMBL" id="KZ308446">
    <property type="protein sequence ID" value="KAG8229786.1"/>
    <property type="molecule type" value="Genomic_DNA"/>
</dbReference>
<dbReference type="AlphaFoldDB" id="A0A8K0K7F6"/>
<dbReference type="GO" id="GO:0005829">
    <property type="term" value="C:cytosol"/>
    <property type="evidence" value="ECO:0007669"/>
    <property type="project" value="TreeGrafter"/>
</dbReference>
<dbReference type="InterPro" id="IPR036188">
    <property type="entry name" value="FAD/NAD-bd_sf"/>
</dbReference>
<evidence type="ECO:0000313" key="2">
    <source>
        <dbReference type="EMBL" id="KAG8229786.1"/>
    </source>
</evidence>
<sequence length="233" mass="26022">MFARGSLVELLISSNIARYAEFRSVSRVVTWLPDDDGSGKGHLEPVPCSRADVFATQNVSVTEKRMLMKLLSACMDRENHPEELQEFENKTFLEFLRAKKLTPNIIHYVLYAICMGTDSTTFDEGLVRTHRFLYSLGRYGNTPFLWPMYGSGELPQCFCRLCAVFGGVYHLKRSAEAIVVGEDSLCKGVVSAGKRLDAENLVLGMEYAPPKYLASAPKGGLSRGIFVIDRCVF</sequence>
<dbReference type="SUPFAM" id="SSF51905">
    <property type="entry name" value="FAD/NAD(P)-binding domain"/>
    <property type="match status" value="1"/>
</dbReference>
<dbReference type="PANTHER" id="PTHR11787">
    <property type="entry name" value="RAB GDP-DISSOCIATION INHIBITOR"/>
    <property type="match status" value="1"/>
</dbReference>
<dbReference type="FunFam" id="1.10.405.10:FF:000003">
    <property type="entry name" value="Rab proteins geranylgeranyltransferase component A"/>
    <property type="match status" value="1"/>
</dbReference>
<gene>
    <name evidence="2" type="ORF">J437_LFUL005867</name>
</gene>
<dbReference type="OrthoDB" id="1923006at2759"/>
<dbReference type="PANTHER" id="PTHR11787:SF4">
    <property type="entry name" value="CHM, RAB ESCORT PROTEIN 1"/>
    <property type="match status" value="1"/>
</dbReference>
<dbReference type="InterPro" id="IPR018203">
    <property type="entry name" value="GDP_dissociation_inhibitor"/>
</dbReference>